<proteinExistence type="predicted"/>
<dbReference type="AlphaFoldDB" id="A0A923J2E9"/>
<gene>
    <name evidence="1" type="ORF">HGG79_12675</name>
</gene>
<evidence type="ECO:0000313" key="2">
    <source>
        <dbReference type="Proteomes" id="UP000563151"/>
    </source>
</evidence>
<reference evidence="1 2" key="1">
    <citation type="submission" date="2020-04" db="EMBL/GenBank/DDBJ databases">
        <title>Genomic insights into acetone-butanol-ethanol (ABE) fermentation by sequencing solventogenic clostridia strains.</title>
        <authorList>
            <person name="Brown S."/>
        </authorList>
    </citation>
    <scope>NUCLEOTIDE SEQUENCE [LARGE SCALE GENOMIC DNA]</scope>
    <source>
        <strain evidence="1 2">DJ011</strain>
    </source>
</reference>
<evidence type="ECO:0000313" key="1">
    <source>
        <dbReference type="EMBL" id="MBC2398620.1"/>
    </source>
</evidence>
<accession>A0A923J2E9</accession>
<organism evidence="1 2">
    <name type="scientific">Clostridium tetanomorphum</name>
    <dbReference type="NCBI Taxonomy" id="1553"/>
    <lineage>
        <taxon>Bacteria</taxon>
        <taxon>Bacillati</taxon>
        <taxon>Bacillota</taxon>
        <taxon>Clostridia</taxon>
        <taxon>Eubacteriales</taxon>
        <taxon>Clostridiaceae</taxon>
        <taxon>Clostridium</taxon>
    </lineage>
</organism>
<comment type="caution">
    <text evidence="1">The sequence shown here is derived from an EMBL/GenBank/DDBJ whole genome shotgun (WGS) entry which is preliminary data.</text>
</comment>
<sequence length="51" mass="6314">MRVNKIIETNKHYENKKRTEFIQKKQYTNDKKIPFSEVLKSIRKNIYKSRV</sequence>
<protein>
    <submittedName>
        <fullName evidence="1">Uncharacterized protein</fullName>
    </submittedName>
</protein>
<dbReference type="EMBL" id="JAAZWO010000016">
    <property type="protein sequence ID" value="MBC2398620.1"/>
    <property type="molecule type" value="Genomic_DNA"/>
</dbReference>
<keyword evidence="2" id="KW-1185">Reference proteome</keyword>
<dbReference type="RefSeq" id="WP_173680253.1">
    <property type="nucleotide sequence ID" value="NZ_JAAZWO010000016.1"/>
</dbReference>
<name>A0A923J2E9_CLOTT</name>
<dbReference type="Proteomes" id="UP000563151">
    <property type="component" value="Unassembled WGS sequence"/>
</dbReference>